<keyword evidence="1" id="KW-0479">Metal-binding</keyword>
<dbReference type="PROSITE" id="PS50966">
    <property type="entry name" value="ZF_SWIM"/>
    <property type="match status" value="1"/>
</dbReference>
<sequence>MNERIPTSTTKLTWATLGAPAEFCPTPHQSQINLSGVRGVPYDGEITGICTWTEDEDHRSELIFADKDAVQNALKVFSLKRHVDYRVTRSAEKFIECKCLHHAKDCKWRVRASYRVDLQLWMISRYDGPHSCASTVIAKDHLKLDSDMIVGVIAGLVAEKTDIPISLVVETVKKARGFTVSYKKVWRGKQKAIARVYGSWVASYNKLTAYAAGGRDVPVRQVQALAVDRDVAGRKQEHLSCRVCTRGGGDRICVVVVFVEALRARREGSRENPGTGWQPPLGHNVFCIRHVASNLNSKFRNRAIRALLMKAGHEYIDRGCQRRLEVIRLLNKDAARWIENIPREKWARAYDGGWRYGHMTTNLAECMNDVLKGVRCLPVMALMLATLYKVAEFFNNRRQQVQVQINTGHVLCEELRDTIFSNLEIARICKVTLRNEDLGEFEVEEPYNQQERRPGRCCRVYLGRRLCDCWEFQQLHHPCIHVLAACADVTHEFGLYVDPVYKLETMLMAYSQLFHPIGGEEYWPYVSGRPVMPNPQVLRPPGQPRSTRIRNEMDWKELGNKPKCSLCRVEGHTKKKCPNKKPMQP</sequence>
<dbReference type="Proteomes" id="UP000634136">
    <property type="component" value="Unassembled WGS sequence"/>
</dbReference>
<protein>
    <recommendedName>
        <fullName evidence="2">SWIM-type domain-containing protein</fullName>
    </recommendedName>
</protein>
<comment type="caution">
    <text evidence="3">The sequence shown here is derived from an EMBL/GenBank/DDBJ whole genome shotgun (WGS) entry which is preliminary data.</text>
</comment>
<keyword evidence="1" id="KW-0863">Zinc-finger</keyword>
<feature type="domain" description="SWIM-type" evidence="2">
    <location>
        <begin position="458"/>
        <end position="490"/>
    </location>
</feature>
<dbReference type="OrthoDB" id="1303447at2759"/>
<name>A0A834TZT4_9FABA</name>
<evidence type="ECO:0000256" key="1">
    <source>
        <dbReference type="PROSITE-ProRule" id="PRU00325"/>
    </source>
</evidence>
<keyword evidence="4" id="KW-1185">Reference proteome</keyword>
<keyword evidence="1" id="KW-0862">Zinc</keyword>
<accession>A0A834TZT4</accession>
<proteinExistence type="predicted"/>
<dbReference type="PANTHER" id="PTHR31973">
    <property type="entry name" value="POLYPROTEIN, PUTATIVE-RELATED"/>
    <property type="match status" value="1"/>
</dbReference>
<reference evidence="3" key="1">
    <citation type="submission" date="2020-09" db="EMBL/GenBank/DDBJ databases">
        <title>Genome-Enabled Discovery of Anthraquinone Biosynthesis in Senna tora.</title>
        <authorList>
            <person name="Kang S.-H."/>
            <person name="Pandey R.P."/>
            <person name="Lee C.-M."/>
            <person name="Sim J.-S."/>
            <person name="Jeong J.-T."/>
            <person name="Choi B.-S."/>
            <person name="Jung M."/>
            <person name="Ginzburg D."/>
            <person name="Zhao K."/>
            <person name="Won S.Y."/>
            <person name="Oh T.-J."/>
            <person name="Yu Y."/>
            <person name="Kim N.-H."/>
            <person name="Lee O.R."/>
            <person name="Lee T.-H."/>
            <person name="Bashyal P."/>
            <person name="Kim T.-S."/>
            <person name="Lee W.-H."/>
            <person name="Kawkins C."/>
            <person name="Kim C.-K."/>
            <person name="Kim J.S."/>
            <person name="Ahn B.O."/>
            <person name="Rhee S.Y."/>
            <person name="Sohng J.K."/>
        </authorList>
    </citation>
    <scope>NUCLEOTIDE SEQUENCE</scope>
    <source>
        <tissue evidence="3">Leaf</tissue>
    </source>
</reference>
<organism evidence="3 4">
    <name type="scientific">Senna tora</name>
    <dbReference type="NCBI Taxonomy" id="362788"/>
    <lineage>
        <taxon>Eukaryota</taxon>
        <taxon>Viridiplantae</taxon>
        <taxon>Streptophyta</taxon>
        <taxon>Embryophyta</taxon>
        <taxon>Tracheophyta</taxon>
        <taxon>Spermatophyta</taxon>
        <taxon>Magnoliopsida</taxon>
        <taxon>eudicotyledons</taxon>
        <taxon>Gunneridae</taxon>
        <taxon>Pentapetalae</taxon>
        <taxon>rosids</taxon>
        <taxon>fabids</taxon>
        <taxon>Fabales</taxon>
        <taxon>Fabaceae</taxon>
        <taxon>Caesalpinioideae</taxon>
        <taxon>Cassia clade</taxon>
        <taxon>Senna</taxon>
    </lineage>
</organism>
<dbReference type="GO" id="GO:0008270">
    <property type="term" value="F:zinc ion binding"/>
    <property type="evidence" value="ECO:0007669"/>
    <property type="project" value="UniProtKB-KW"/>
</dbReference>
<evidence type="ECO:0000313" key="3">
    <source>
        <dbReference type="EMBL" id="KAF7831392.1"/>
    </source>
</evidence>
<dbReference type="EMBL" id="JAAIUW010000005">
    <property type="protein sequence ID" value="KAF7831392.1"/>
    <property type="molecule type" value="Genomic_DNA"/>
</dbReference>
<dbReference type="Pfam" id="PF03108">
    <property type="entry name" value="DBD_Tnp_Mut"/>
    <property type="match status" value="1"/>
</dbReference>
<dbReference type="AlphaFoldDB" id="A0A834TZT4"/>
<dbReference type="InterPro" id="IPR007527">
    <property type="entry name" value="Znf_SWIM"/>
</dbReference>
<gene>
    <name evidence="3" type="ORF">G2W53_013725</name>
</gene>
<dbReference type="PANTHER" id="PTHR31973:SF195">
    <property type="entry name" value="MUDR FAMILY TRANSPOSASE"/>
    <property type="match status" value="1"/>
</dbReference>
<evidence type="ECO:0000259" key="2">
    <source>
        <dbReference type="PROSITE" id="PS50966"/>
    </source>
</evidence>
<dbReference type="InterPro" id="IPR004332">
    <property type="entry name" value="Transposase_MuDR"/>
</dbReference>
<evidence type="ECO:0000313" key="4">
    <source>
        <dbReference type="Proteomes" id="UP000634136"/>
    </source>
</evidence>